<dbReference type="EMBL" id="JBHTKM010000017">
    <property type="protein sequence ID" value="MFD1015036.1"/>
    <property type="molecule type" value="Genomic_DNA"/>
</dbReference>
<proteinExistence type="predicted"/>
<dbReference type="RefSeq" id="WP_386114183.1">
    <property type="nucleotide sequence ID" value="NZ_JBHTKM010000017.1"/>
</dbReference>
<accession>A0ABW3KP65</accession>
<evidence type="ECO:0000313" key="1">
    <source>
        <dbReference type="EMBL" id="MFD1015036.1"/>
    </source>
</evidence>
<keyword evidence="2" id="KW-1185">Reference proteome</keyword>
<dbReference type="Proteomes" id="UP001597086">
    <property type="component" value="Unassembled WGS sequence"/>
</dbReference>
<gene>
    <name evidence="1" type="ORF">ACFQ13_03795</name>
</gene>
<sequence length="262" mass="30529">MKRILSIIILLVSTFGFATEQIPDILIWKNDTISLHSNPLGSYSKLDDLNLFGDKDAGYSTACWRGYIAEWKIIDNKLYLSNIYSCDYFYSENKTKADLKKLFPKKYNNGIVLANWYSGKLSVPNGKLINKELKIYESEWLLRIKKGQVINEKQFDNSSCHISIYTKNQDSLNHFITTNINWNKIPRLEKGIHKVYGLIKSGKSKTEFSLEIKSRTEYKELEKEALRILKLLPEFDFYIKAGEVINVKYTIPIMFNENNRPK</sequence>
<protein>
    <recommendedName>
        <fullName evidence="3">TonB C-terminal domain-containing protein</fullName>
    </recommendedName>
</protein>
<reference evidence="2" key="1">
    <citation type="journal article" date="2019" name="Int. J. Syst. Evol. Microbiol.">
        <title>The Global Catalogue of Microorganisms (GCM) 10K type strain sequencing project: providing services to taxonomists for standard genome sequencing and annotation.</title>
        <authorList>
            <consortium name="The Broad Institute Genomics Platform"/>
            <consortium name="The Broad Institute Genome Sequencing Center for Infectious Disease"/>
            <person name="Wu L."/>
            <person name="Ma J."/>
        </authorList>
    </citation>
    <scope>NUCLEOTIDE SEQUENCE [LARGE SCALE GENOMIC DNA]</scope>
    <source>
        <strain evidence="2">CCUG 56098</strain>
    </source>
</reference>
<name>A0ABW3KP65_9FLAO</name>
<evidence type="ECO:0008006" key="3">
    <source>
        <dbReference type="Google" id="ProtNLM"/>
    </source>
</evidence>
<comment type="caution">
    <text evidence="1">The sequence shown here is derived from an EMBL/GenBank/DDBJ whole genome shotgun (WGS) entry which is preliminary data.</text>
</comment>
<organism evidence="1 2">
    <name type="scientific">Winogradskyella rapida</name>
    <dbReference type="NCBI Taxonomy" id="549701"/>
    <lineage>
        <taxon>Bacteria</taxon>
        <taxon>Pseudomonadati</taxon>
        <taxon>Bacteroidota</taxon>
        <taxon>Flavobacteriia</taxon>
        <taxon>Flavobacteriales</taxon>
        <taxon>Flavobacteriaceae</taxon>
        <taxon>Winogradskyella</taxon>
    </lineage>
</organism>
<evidence type="ECO:0000313" key="2">
    <source>
        <dbReference type="Proteomes" id="UP001597086"/>
    </source>
</evidence>